<evidence type="ECO:0000313" key="2">
    <source>
        <dbReference type="EMBL" id="PWN45490.1"/>
    </source>
</evidence>
<feature type="compositionally biased region" description="Basic and acidic residues" evidence="1">
    <location>
        <begin position="1"/>
        <end position="13"/>
    </location>
</feature>
<feature type="region of interest" description="Disordered" evidence="1">
    <location>
        <begin position="1"/>
        <end position="29"/>
    </location>
</feature>
<dbReference type="RefSeq" id="XP_025372650.1">
    <property type="nucleotide sequence ID" value="XM_025512964.1"/>
</dbReference>
<dbReference type="AlphaFoldDB" id="A0A316W6D8"/>
<keyword evidence="3" id="KW-1185">Reference proteome</keyword>
<organism evidence="2 3">
    <name type="scientific">Ceraceosorus guamensis</name>
    <dbReference type="NCBI Taxonomy" id="1522189"/>
    <lineage>
        <taxon>Eukaryota</taxon>
        <taxon>Fungi</taxon>
        <taxon>Dikarya</taxon>
        <taxon>Basidiomycota</taxon>
        <taxon>Ustilaginomycotina</taxon>
        <taxon>Exobasidiomycetes</taxon>
        <taxon>Ceraceosorales</taxon>
        <taxon>Ceraceosoraceae</taxon>
        <taxon>Ceraceosorus</taxon>
    </lineage>
</organism>
<name>A0A316W6D8_9BASI</name>
<gene>
    <name evidence="2" type="ORF">IE81DRAFT_320252</name>
</gene>
<evidence type="ECO:0000313" key="3">
    <source>
        <dbReference type="Proteomes" id="UP000245783"/>
    </source>
</evidence>
<evidence type="ECO:0000256" key="1">
    <source>
        <dbReference type="SAM" id="MobiDB-lite"/>
    </source>
</evidence>
<protein>
    <submittedName>
        <fullName evidence="2">Uncharacterized protein</fullName>
    </submittedName>
</protein>
<dbReference type="GeneID" id="37034834"/>
<proteinExistence type="predicted"/>
<dbReference type="Proteomes" id="UP000245783">
    <property type="component" value="Unassembled WGS sequence"/>
</dbReference>
<sequence>MEDKDESSAKADDISQLPAPPTPDAVGDWKIASRQTKSSLACHKPARRVGGCTRDWYT</sequence>
<accession>A0A316W6D8</accession>
<dbReference type="InParanoid" id="A0A316W6D8"/>
<reference evidence="2 3" key="1">
    <citation type="journal article" date="2018" name="Mol. Biol. Evol.">
        <title>Broad Genomic Sampling Reveals a Smut Pathogenic Ancestry of the Fungal Clade Ustilaginomycotina.</title>
        <authorList>
            <person name="Kijpornyongpan T."/>
            <person name="Mondo S.J."/>
            <person name="Barry K."/>
            <person name="Sandor L."/>
            <person name="Lee J."/>
            <person name="Lipzen A."/>
            <person name="Pangilinan J."/>
            <person name="LaButti K."/>
            <person name="Hainaut M."/>
            <person name="Henrissat B."/>
            <person name="Grigoriev I.V."/>
            <person name="Spatafora J.W."/>
            <person name="Aime M.C."/>
        </authorList>
    </citation>
    <scope>NUCLEOTIDE SEQUENCE [LARGE SCALE GENOMIC DNA]</scope>
    <source>
        <strain evidence="2 3">MCA 4658</strain>
    </source>
</reference>
<dbReference type="EMBL" id="KZ819355">
    <property type="protein sequence ID" value="PWN45490.1"/>
    <property type="molecule type" value="Genomic_DNA"/>
</dbReference>